<dbReference type="PANTHER" id="PTHR13495:SF0">
    <property type="entry name" value="PSME3-INTERACTING PROTEIN"/>
    <property type="match status" value="1"/>
</dbReference>
<evidence type="ECO:0000313" key="6">
    <source>
        <dbReference type="EMBL" id="CAB3408138.1"/>
    </source>
</evidence>
<dbReference type="EMBL" id="CADEPM010000006">
    <property type="protein sequence ID" value="CAB3408138.1"/>
    <property type="molecule type" value="Genomic_DNA"/>
</dbReference>
<sequence length="215" mass="24052">MSSGFVSSKEIEEERKIRQDEWEKVRKPDDSLVAPEPEICNQTLFEQLRNNREAKQAELEEAKKFKNMIRGIDEDESEFLAQIDNQKSEADKLKKLEEQEMLKEMAKTRSAANAVAAKISLKPSTSGTSGTVQKSKQASILTSAIKRKSTSTEERNDTKSLKVDEPAMKLAGTIQGIIDYEPSSDSESSDSSDDDTSLPVLRTTQKVKKQDDCSE</sequence>
<dbReference type="OrthoDB" id="75807at2759"/>
<evidence type="ECO:0000256" key="2">
    <source>
        <dbReference type="ARBA" id="ARBA00023242"/>
    </source>
</evidence>
<dbReference type="GO" id="GO:0005634">
    <property type="term" value="C:nucleus"/>
    <property type="evidence" value="ECO:0007669"/>
    <property type="project" value="UniProtKB-SubCell"/>
</dbReference>
<feature type="region of interest" description="Disordered" evidence="4">
    <location>
        <begin position="1"/>
        <end position="34"/>
    </location>
</feature>
<accession>A0A8S1F2B9</accession>
<keyword evidence="2" id="KW-0539">Nucleus</keyword>
<dbReference type="Pfam" id="PF10187">
    <property type="entry name" value="FAM192A_Fyv6_N"/>
    <property type="match status" value="1"/>
</dbReference>
<feature type="domain" description="FAM192A/Fyv6 N-terminal" evidence="5">
    <location>
        <begin position="5"/>
        <end position="105"/>
    </location>
</feature>
<gene>
    <name evidence="6" type="ORF">CBOVIS_LOCUS9956</name>
</gene>
<dbReference type="PANTHER" id="PTHR13495">
    <property type="entry name" value="NEFA-INTERACTING NUCLEAR PROTEIN NIP30"/>
    <property type="match status" value="1"/>
</dbReference>
<protein>
    <recommendedName>
        <fullName evidence="5">FAM192A/Fyv6 N-terminal domain-containing protein</fullName>
    </recommendedName>
</protein>
<keyword evidence="7" id="KW-1185">Reference proteome</keyword>
<feature type="compositionally biased region" description="Basic and acidic residues" evidence="4">
    <location>
        <begin position="9"/>
        <end position="30"/>
    </location>
</feature>
<dbReference type="InterPro" id="IPR039845">
    <property type="entry name" value="FAM192A"/>
</dbReference>
<proteinExistence type="predicted"/>
<evidence type="ECO:0000259" key="5">
    <source>
        <dbReference type="Pfam" id="PF10187"/>
    </source>
</evidence>
<dbReference type="InterPro" id="IPR019331">
    <property type="entry name" value="FAM192A/Fyv6_N"/>
</dbReference>
<evidence type="ECO:0000256" key="3">
    <source>
        <dbReference type="SAM" id="Coils"/>
    </source>
</evidence>
<evidence type="ECO:0000256" key="4">
    <source>
        <dbReference type="SAM" id="MobiDB-lite"/>
    </source>
</evidence>
<reference evidence="6 7" key="1">
    <citation type="submission" date="2020-04" db="EMBL/GenBank/DDBJ databases">
        <authorList>
            <person name="Laetsch R D."/>
            <person name="Stevens L."/>
            <person name="Kumar S."/>
            <person name="Blaxter L. M."/>
        </authorList>
    </citation>
    <scope>NUCLEOTIDE SEQUENCE [LARGE SCALE GENOMIC DNA]</scope>
</reference>
<feature type="region of interest" description="Disordered" evidence="4">
    <location>
        <begin position="122"/>
        <end position="215"/>
    </location>
</feature>
<comment type="subcellular location">
    <subcellularLocation>
        <location evidence="1">Nucleus</location>
    </subcellularLocation>
</comment>
<comment type="caution">
    <text evidence="6">The sequence shown here is derived from an EMBL/GenBank/DDBJ whole genome shotgun (WGS) entry which is preliminary data.</text>
</comment>
<feature type="compositionally biased region" description="Basic and acidic residues" evidence="4">
    <location>
        <begin position="150"/>
        <end position="167"/>
    </location>
</feature>
<dbReference type="Proteomes" id="UP000494206">
    <property type="component" value="Unassembled WGS sequence"/>
</dbReference>
<feature type="compositionally biased region" description="Polar residues" evidence="4">
    <location>
        <begin position="122"/>
        <end position="142"/>
    </location>
</feature>
<evidence type="ECO:0000313" key="7">
    <source>
        <dbReference type="Proteomes" id="UP000494206"/>
    </source>
</evidence>
<keyword evidence="3" id="KW-0175">Coiled coil</keyword>
<name>A0A8S1F2B9_9PELO</name>
<feature type="compositionally biased region" description="Acidic residues" evidence="4">
    <location>
        <begin position="182"/>
        <end position="196"/>
    </location>
</feature>
<organism evidence="6 7">
    <name type="scientific">Caenorhabditis bovis</name>
    <dbReference type="NCBI Taxonomy" id="2654633"/>
    <lineage>
        <taxon>Eukaryota</taxon>
        <taxon>Metazoa</taxon>
        <taxon>Ecdysozoa</taxon>
        <taxon>Nematoda</taxon>
        <taxon>Chromadorea</taxon>
        <taxon>Rhabditida</taxon>
        <taxon>Rhabditina</taxon>
        <taxon>Rhabditomorpha</taxon>
        <taxon>Rhabditoidea</taxon>
        <taxon>Rhabditidae</taxon>
        <taxon>Peloderinae</taxon>
        <taxon>Caenorhabditis</taxon>
    </lineage>
</organism>
<feature type="coiled-coil region" evidence="3">
    <location>
        <begin position="45"/>
        <end position="100"/>
    </location>
</feature>
<dbReference type="AlphaFoldDB" id="A0A8S1F2B9"/>
<evidence type="ECO:0000256" key="1">
    <source>
        <dbReference type="ARBA" id="ARBA00004123"/>
    </source>
</evidence>